<gene>
    <name evidence="1" type="ORF">BR63_17405</name>
</gene>
<dbReference type="AlphaFoldDB" id="A0A7G6E724"/>
<sequence length="72" mass="8604">MFSGVYLQTLFRKVLREKEPKTSYYDIIKELARVAVVQLEIAKKKYLVRTEIRGLAAAWLLKLWVNKYRLML</sequence>
<organism evidence="1 2">
    <name type="scientific">Thermanaerosceptrum fracticalcis</name>
    <dbReference type="NCBI Taxonomy" id="1712410"/>
    <lineage>
        <taxon>Bacteria</taxon>
        <taxon>Bacillati</taxon>
        <taxon>Bacillota</taxon>
        <taxon>Clostridia</taxon>
        <taxon>Eubacteriales</taxon>
        <taxon>Peptococcaceae</taxon>
        <taxon>Thermanaerosceptrum</taxon>
    </lineage>
</organism>
<reference evidence="1 2" key="1">
    <citation type="journal article" date="2019" name="Front. Microbiol.">
        <title>Thermoanaerosceptrum fracticalcis gen. nov. sp. nov., a Novel Fumarate-Fermenting Microorganism From a Deep Fractured Carbonate Aquifer of the US Great Basin.</title>
        <authorList>
            <person name="Hamilton-Brehm S.D."/>
            <person name="Stewart L.E."/>
            <person name="Zavarin M."/>
            <person name="Caldwell M."/>
            <person name="Lawson P.A."/>
            <person name="Onstott T.C."/>
            <person name="Grzymski J."/>
            <person name="Neveux I."/>
            <person name="Lollar B.S."/>
            <person name="Russell C.E."/>
            <person name="Moser D.P."/>
        </authorList>
    </citation>
    <scope>NUCLEOTIDE SEQUENCE [LARGE SCALE GENOMIC DNA]</scope>
    <source>
        <strain evidence="1 2">DRI-13</strain>
    </source>
</reference>
<dbReference type="EMBL" id="CP045798">
    <property type="protein sequence ID" value="QNB47878.1"/>
    <property type="molecule type" value="Genomic_DNA"/>
</dbReference>
<dbReference type="RefSeq" id="WP_034421155.1">
    <property type="nucleotide sequence ID" value="NZ_CP045798.1"/>
</dbReference>
<evidence type="ECO:0000313" key="2">
    <source>
        <dbReference type="Proteomes" id="UP000515847"/>
    </source>
</evidence>
<evidence type="ECO:0000313" key="1">
    <source>
        <dbReference type="EMBL" id="QNB47878.1"/>
    </source>
</evidence>
<dbReference type="KEGG" id="tfr:BR63_17405"/>
<protein>
    <submittedName>
        <fullName evidence="1">Uncharacterized protein</fullName>
    </submittedName>
</protein>
<name>A0A7G6E724_THEFR</name>
<dbReference type="Proteomes" id="UP000515847">
    <property type="component" value="Chromosome"/>
</dbReference>
<keyword evidence="2" id="KW-1185">Reference proteome</keyword>
<accession>A0A7G6E724</accession>
<proteinExistence type="predicted"/>